<dbReference type="EMBL" id="LGKG01000163">
    <property type="protein sequence ID" value="KPC60377.1"/>
    <property type="molecule type" value="Genomic_DNA"/>
</dbReference>
<proteinExistence type="predicted"/>
<name>A0A0N0XSC5_9ACTN</name>
<comment type="caution">
    <text evidence="1">The sequence shown here is derived from an EMBL/GenBank/DDBJ whole genome shotgun (WGS) entry which is preliminary data.</text>
</comment>
<evidence type="ECO:0008006" key="3">
    <source>
        <dbReference type="Google" id="ProtNLM"/>
    </source>
</evidence>
<dbReference type="AlphaFoldDB" id="A0A0N0XSC5"/>
<organism evidence="1 2">
    <name type="scientific">Streptomyces chattanoogensis</name>
    <dbReference type="NCBI Taxonomy" id="66876"/>
    <lineage>
        <taxon>Bacteria</taxon>
        <taxon>Bacillati</taxon>
        <taxon>Actinomycetota</taxon>
        <taxon>Actinomycetes</taxon>
        <taxon>Kitasatosporales</taxon>
        <taxon>Streptomycetaceae</taxon>
        <taxon>Streptomyces</taxon>
    </lineage>
</organism>
<reference evidence="2" key="1">
    <citation type="submission" date="2015-07" db="EMBL/GenBank/DDBJ databases">
        <authorList>
            <person name="Ju K.-S."/>
            <person name="Doroghazi J.R."/>
            <person name="Metcalf W.W."/>
        </authorList>
    </citation>
    <scope>NUCLEOTIDE SEQUENCE [LARGE SCALE GENOMIC DNA]</scope>
    <source>
        <strain evidence="2">NRRL ISP-5002</strain>
    </source>
</reference>
<sequence length="262" mass="28677">MTRIPRPSTEAILAALPELAPYAREAALLHPERGEPGLGDSSIGGPLLWPSDEPWPCCSLPDTQGFAGVSATAMVPVAQVFRRDVPGPWWPADADLLQILWCPNEHWDPPAPQADISPVIEMRWRLAADVTSPLTAPPSPTRYDEDGYLPQACALTTEYVTDFPFREELPPELGPRLAELVQETGGGSDVITRIAGWKLGGWPTWHLAHPMAFSCGECGTDMTLLFTVASDDQTGVVVGRWGDLRIFTCPVDHRHGFRVDLH</sequence>
<keyword evidence="2" id="KW-1185">Reference proteome</keyword>
<dbReference type="Proteomes" id="UP000037982">
    <property type="component" value="Unassembled WGS sequence"/>
</dbReference>
<dbReference type="InterPro" id="IPR035948">
    <property type="entry name" value="YwqG-like_sf"/>
</dbReference>
<protein>
    <recommendedName>
        <fullName evidence="3">DUF1963 domain-containing protein</fullName>
    </recommendedName>
</protein>
<dbReference type="PATRIC" id="fig|66876.3.peg.6661"/>
<dbReference type="Gene3D" id="2.30.320.10">
    <property type="entry name" value="YwqG-like"/>
    <property type="match status" value="1"/>
</dbReference>
<evidence type="ECO:0000313" key="2">
    <source>
        <dbReference type="Proteomes" id="UP000037982"/>
    </source>
</evidence>
<gene>
    <name evidence="1" type="ORF">ADL29_30265</name>
</gene>
<dbReference type="SUPFAM" id="SSF103032">
    <property type="entry name" value="Hypothetical protein YwqG"/>
    <property type="match status" value="1"/>
</dbReference>
<accession>A0A0N0XSC5</accession>
<evidence type="ECO:0000313" key="1">
    <source>
        <dbReference type="EMBL" id="KPC60377.1"/>
    </source>
</evidence>